<protein>
    <submittedName>
        <fullName evidence="2">Uncharacterized protein YbjT (DUF2867 family)</fullName>
    </submittedName>
</protein>
<sequence>MTYTAVVVGATGLVGKNLVQELINDSECNEIRVIVRRESNFDHPKVKVFVVDFSQLMDYAEAFQGDVLFSCLGTTRADAGSPEKQYLVDYTYQFQSAKLASENGVNAYVLVSSPFKDIDSKNYYRRMKAELEESTMQLSFDKIVFLRPNGLMGKRERKRFGENRAMKIFISLVKIFPKLGKYKPILGSDVAKAMLKSYHLSQNQASRILTYDRDEVEVFI</sequence>
<dbReference type="RefSeq" id="WP_309936623.1">
    <property type="nucleotide sequence ID" value="NZ_AP025305.1"/>
</dbReference>
<accession>A0AAE3XJA5</accession>
<evidence type="ECO:0000313" key="2">
    <source>
        <dbReference type="EMBL" id="MDR6237179.1"/>
    </source>
</evidence>
<evidence type="ECO:0000259" key="1">
    <source>
        <dbReference type="Pfam" id="PF13460"/>
    </source>
</evidence>
<comment type="caution">
    <text evidence="2">The sequence shown here is derived from an EMBL/GenBank/DDBJ whole genome shotgun (WGS) entry which is preliminary data.</text>
</comment>
<dbReference type="AlphaFoldDB" id="A0AAE3XJA5"/>
<dbReference type="PANTHER" id="PTHR14097">
    <property type="entry name" value="OXIDOREDUCTASE HTATIP2"/>
    <property type="match status" value="1"/>
</dbReference>
<name>A0AAE3XJA5_9BACT</name>
<feature type="domain" description="NAD(P)-binding" evidence="1">
    <location>
        <begin position="9"/>
        <end position="118"/>
    </location>
</feature>
<reference evidence="2" key="1">
    <citation type="submission" date="2023-07" db="EMBL/GenBank/DDBJ databases">
        <title>Genomic Encyclopedia of Type Strains, Phase IV (KMG-IV): sequencing the most valuable type-strain genomes for metagenomic binning, comparative biology and taxonomic classification.</title>
        <authorList>
            <person name="Goeker M."/>
        </authorList>
    </citation>
    <scope>NUCLEOTIDE SEQUENCE</scope>
    <source>
        <strain evidence="2">DSM 26174</strain>
    </source>
</reference>
<proteinExistence type="predicted"/>
<dbReference type="PANTHER" id="PTHR14097:SF7">
    <property type="entry name" value="OXIDOREDUCTASE HTATIP2"/>
    <property type="match status" value="1"/>
</dbReference>
<organism evidence="2 3">
    <name type="scientific">Aureibacter tunicatorum</name>
    <dbReference type="NCBI Taxonomy" id="866807"/>
    <lineage>
        <taxon>Bacteria</taxon>
        <taxon>Pseudomonadati</taxon>
        <taxon>Bacteroidota</taxon>
        <taxon>Cytophagia</taxon>
        <taxon>Cytophagales</taxon>
        <taxon>Persicobacteraceae</taxon>
        <taxon>Aureibacter</taxon>
    </lineage>
</organism>
<dbReference type="Gene3D" id="3.40.50.720">
    <property type="entry name" value="NAD(P)-binding Rossmann-like Domain"/>
    <property type="match status" value="1"/>
</dbReference>
<dbReference type="InterPro" id="IPR036291">
    <property type="entry name" value="NAD(P)-bd_dom_sf"/>
</dbReference>
<dbReference type="Pfam" id="PF13460">
    <property type="entry name" value="NAD_binding_10"/>
    <property type="match status" value="1"/>
</dbReference>
<dbReference type="SUPFAM" id="SSF51735">
    <property type="entry name" value="NAD(P)-binding Rossmann-fold domains"/>
    <property type="match status" value="1"/>
</dbReference>
<keyword evidence="3" id="KW-1185">Reference proteome</keyword>
<dbReference type="EMBL" id="JAVDQD010000001">
    <property type="protein sequence ID" value="MDR6237179.1"/>
    <property type="molecule type" value="Genomic_DNA"/>
</dbReference>
<gene>
    <name evidence="2" type="ORF">HNQ88_000155</name>
</gene>
<dbReference type="Proteomes" id="UP001185092">
    <property type="component" value="Unassembled WGS sequence"/>
</dbReference>
<evidence type="ECO:0000313" key="3">
    <source>
        <dbReference type="Proteomes" id="UP001185092"/>
    </source>
</evidence>
<dbReference type="InterPro" id="IPR016040">
    <property type="entry name" value="NAD(P)-bd_dom"/>
</dbReference>